<dbReference type="InterPro" id="IPR036086">
    <property type="entry name" value="ParB/Sulfiredoxin_sf"/>
</dbReference>
<dbReference type="GO" id="GO:0045881">
    <property type="term" value="P:positive regulation of sporulation resulting in formation of a cellular spore"/>
    <property type="evidence" value="ECO:0007669"/>
    <property type="project" value="TreeGrafter"/>
</dbReference>
<name>A0A3D9HPE9_9PROT</name>
<dbReference type="GO" id="GO:0007059">
    <property type="term" value="P:chromosome segregation"/>
    <property type="evidence" value="ECO:0007669"/>
    <property type="project" value="UniProtKB-KW"/>
</dbReference>
<keyword evidence="3" id="KW-0238">DNA-binding</keyword>
<comment type="caution">
    <text evidence="6">The sequence shown here is derived from an EMBL/GenBank/DDBJ whole genome shotgun (WGS) entry which is preliminary data.</text>
</comment>
<dbReference type="FunFam" id="3.90.1530.30:FF:000001">
    <property type="entry name" value="Chromosome partitioning protein ParB"/>
    <property type="match status" value="1"/>
</dbReference>
<protein>
    <submittedName>
        <fullName evidence="6">ParB family chromosome partitioning protein</fullName>
    </submittedName>
</protein>
<evidence type="ECO:0000256" key="1">
    <source>
        <dbReference type="ARBA" id="ARBA00006295"/>
    </source>
</evidence>
<comment type="similarity">
    <text evidence="1">Belongs to the ParB family.</text>
</comment>
<dbReference type="InterPro" id="IPR057240">
    <property type="entry name" value="ParB_dimer_C"/>
</dbReference>
<evidence type="ECO:0000256" key="2">
    <source>
        <dbReference type="ARBA" id="ARBA00022829"/>
    </source>
</evidence>
<dbReference type="AlphaFoldDB" id="A0A3D9HPE9"/>
<dbReference type="GO" id="GO:0003677">
    <property type="term" value="F:DNA binding"/>
    <property type="evidence" value="ECO:0007669"/>
    <property type="project" value="UniProtKB-KW"/>
</dbReference>
<dbReference type="Gene3D" id="3.90.1530.30">
    <property type="match status" value="1"/>
</dbReference>
<sequence length="311" mass="34537">MMAAEETKRRHGLGRGLSALLGDDLPADSDVGEEALRLSKMVPVEFLKANPDQPRKRFDDSAIEGLVNSVKEKGILQPILVRRHPTQTNAYEIVAGERRWRAAQRAQLHEVPVLIKDLSDSDTLELALIENIHREDLTPLEEAEGYQRLIDEFQHTQDALAKVLGKSRSHIANTMRLLQLPDEIKSMIDDGLLTAGHGRALIGISNAEDLAHEVIKKGLNVRQTEKLAKQGRPEKALKKIRKAVDRDPNVEALEHSLAENLGMKVHIEDKGSKGKLTIEYSSLDQLDEVIERLSGMRAAAAAESDSEVVEM</sequence>
<feature type="domain" description="ParB-like N-terminal" evidence="5">
    <location>
        <begin position="40"/>
        <end position="132"/>
    </location>
</feature>
<proteinExistence type="inferred from homology"/>
<evidence type="ECO:0000313" key="6">
    <source>
        <dbReference type="EMBL" id="RED51352.1"/>
    </source>
</evidence>
<dbReference type="NCBIfam" id="TIGR00180">
    <property type="entry name" value="parB_part"/>
    <property type="match status" value="1"/>
</dbReference>
<evidence type="ECO:0000259" key="5">
    <source>
        <dbReference type="SMART" id="SM00470"/>
    </source>
</evidence>
<dbReference type="Proteomes" id="UP000256845">
    <property type="component" value="Unassembled WGS sequence"/>
</dbReference>
<organism evidence="6 7">
    <name type="scientific">Aestuariispira insulae</name>
    <dbReference type="NCBI Taxonomy" id="1461337"/>
    <lineage>
        <taxon>Bacteria</taxon>
        <taxon>Pseudomonadati</taxon>
        <taxon>Pseudomonadota</taxon>
        <taxon>Alphaproteobacteria</taxon>
        <taxon>Rhodospirillales</taxon>
        <taxon>Kiloniellaceae</taxon>
        <taxon>Aestuariispira</taxon>
    </lineage>
</organism>
<dbReference type="InterPro" id="IPR050336">
    <property type="entry name" value="Chromosome_partition/occlusion"/>
</dbReference>
<dbReference type="InterPro" id="IPR004437">
    <property type="entry name" value="ParB/RepB/Spo0J"/>
</dbReference>
<dbReference type="SUPFAM" id="SSF110849">
    <property type="entry name" value="ParB/Sulfiredoxin"/>
    <property type="match status" value="1"/>
</dbReference>
<dbReference type="Pfam" id="PF23552">
    <property type="entry name" value="ParB_C"/>
    <property type="match status" value="1"/>
</dbReference>
<dbReference type="SUPFAM" id="SSF109709">
    <property type="entry name" value="KorB DNA-binding domain-like"/>
    <property type="match status" value="1"/>
</dbReference>
<dbReference type="Gene3D" id="1.10.10.2830">
    <property type="match status" value="1"/>
</dbReference>
<accession>A0A3D9HPE9</accession>
<dbReference type="InterPro" id="IPR003115">
    <property type="entry name" value="ParB_N"/>
</dbReference>
<dbReference type="Pfam" id="PF02195">
    <property type="entry name" value="ParB_N"/>
    <property type="match status" value="1"/>
</dbReference>
<dbReference type="InterPro" id="IPR041468">
    <property type="entry name" value="HTH_ParB/Spo0J"/>
</dbReference>
<evidence type="ECO:0000313" key="7">
    <source>
        <dbReference type="Proteomes" id="UP000256845"/>
    </source>
</evidence>
<evidence type="ECO:0000256" key="3">
    <source>
        <dbReference type="ARBA" id="ARBA00023125"/>
    </source>
</evidence>
<dbReference type="Pfam" id="PF17762">
    <property type="entry name" value="HTH_ParB"/>
    <property type="match status" value="1"/>
</dbReference>
<comment type="function">
    <text evidence="4">Involved in chromosome partition. Localize to both poles of the predivisional cell following completion of DNA replication. Binds to the DNA origin of replication.</text>
</comment>
<dbReference type="FunFam" id="1.10.10.2830:FF:000001">
    <property type="entry name" value="Chromosome partitioning protein ParB"/>
    <property type="match status" value="1"/>
</dbReference>
<keyword evidence="2" id="KW-0159">Chromosome partition</keyword>
<evidence type="ECO:0000256" key="4">
    <source>
        <dbReference type="ARBA" id="ARBA00025472"/>
    </source>
</evidence>
<reference evidence="6 7" key="1">
    <citation type="submission" date="2018-07" db="EMBL/GenBank/DDBJ databases">
        <title>Genomic Encyclopedia of Type Strains, Phase III (KMG-III): the genomes of soil and plant-associated and newly described type strains.</title>
        <authorList>
            <person name="Whitman W."/>
        </authorList>
    </citation>
    <scope>NUCLEOTIDE SEQUENCE [LARGE SCALE GENOMIC DNA]</scope>
    <source>
        <strain evidence="6 7">CECT 8488</strain>
    </source>
</reference>
<keyword evidence="7" id="KW-1185">Reference proteome</keyword>
<dbReference type="SMART" id="SM00470">
    <property type="entry name" value="ParB"/>
    <property type="match status" value="1"/>
</dbReference>
<dbReference type="RefSeq" id="WP_245957021.1">
    <property type="nucleotide sequence ID" value="NZ_QRDW01000003.1"/>
</dbReference>
<dbReference type="PANTHER" id="PTHR33375:SF1">
    <property type="entry name" value="CHROMOSOME-PARTITIONING PROTEIN PARB-RELATED"/>
    <property type="match status" value="1"/>
</dbReference>
<dbReference type="CDD" id="cd16393">
    <property type="entry name" value="SPO0J_N"/>
    <property type="match status" value="1"/>
</dbReference>
<dbReference type="GO" id="GO:0005694">
    <property type="term" value="C:chromosome"/>
    <property type="evidence" value="ECO:0007669"/>
    <property type="project" value="TreeGrafter"/>
</dbReference>
<gene>
    <name evidence="6" type="ORF">DFP90_103152</name>
</gene>
<dbReference type="EMBL" id="QRDW01000003">
    <property type="protein sequence ID" value="RED51352.1"/>
    <property type="molecule type" value="Genomic_DNA"/>
</dbReference>
<dbReference type="PANTHER" id="PTHR33375">
    <property type="entry name" value="CHROMOSOME-PARTITIONING PROTEIN PARB-RELATED"/>
    <property type="match status" value="1"/>
</dbReference>